<feature type="domain" description="Disintegrin" evidence="17">
    <location>
        <begin position="401"/>
        <end position="487"/>
    </location>
</feature>
<feature type="signal peptide" evidence="15">
    <location>
        <begin position="1"/>
        <end position="22"/>
    </location>
</feature>
<feature type="binding site" evidence="12">
    <location>
        <position position="343"/>
    </location>
    <ligand>
        <name>Zn(2+)</name>
        <dbReference type="ChEBI" id="CHEBI:29105"/>
        <note>catalytic</note>
    </ligand>
</feature>
<evidence type="ECO:0000256" key="8">
    <source>
        <dbReference type="ARBA" id="ARBA00023136"/>
    </source>
</evidence>
<dbReference type="Proteomes" id="UP000694397">
    <property type="component" value="Chromosome 12"/>
</dbReference>
<evidence type="ECO:0000256" key="13">
    <source>
        <dbReference type="SAM" id="MobiDB-lite"/>
    </source>
</evidence>
<gene>
    <name evidence="19" type="primary">adam28</name>
</gene>
<reference evidence="19 20" key="1">
    <citation type="submission" date="2019-04" db="EMBL/GenBank/DDBJ databases">
        <authorList>
            <consortium name="Wellcome Sanger Institute Data Sharing"/>
        </authorList>
    </citation>
    <scope>NUCLEOTIDE SEQUENCE [LARGE SCALE GENOMIC DNA]</scope>
</reference>
<keyword evidence="6 12" id="KW-0862">Zinc</keyword>
<accession>A0A8C9RNL4</accession>
<dbReference type="OrthoDB" id="5951731at2759"/>
<keyword evidence="7 14" id="KW-1133">Transmembrane helix</keyword>
<dbReference type="SMART" id="SM00050">
    <property type="entry name" value="DISIN"/>
    <property type="match status" value="1"/>
</dbReference>
<dbReference type="InterPro" id="IPR000742">
    <property type="entry name" value="EGF"/>
</dbReference>
<keyword evidence="11" id="KW-0245">EGF-like domain</keyword>
<dbReference type="AlphaFoldDB" id="A0A8C9RNL4"/>
<feature type="domain" description="EGF-like" evidence="16">
    <location>
        <begin position="619"/>
        <end position="651"/>
    </location>
</feature>
<reference evidence="19" key="2">
    <citation type="submission" date="2025-08" db="UniProtKB">
        <authorList>
            <consortium name="Ensembl"/>
        </authorList>
    </citation>
    <scope>IDENTIFICATION</scope>
</reference>
<dbReference type="InterPro" id="IPR002870">
    <property type="entry name" value="Peptidase_M12B_N"/>
</dbReference>
<dbReference type="InterPro" id="IPR034027">
    <property type="entry name" value="Reprolysin_adamalysin"/>
</dbReference>
<feature type="active site" evidence="12">
    <location>
        <position position="334"/>
    </location>
</feature>
<comment type="cofactor">
    <cofactor evidence="1">
        <name>Zn(2+)</name>
        <dbReference type="ChEBI" id="CHEBI:29105"/>
    </cofactor>
</comment>
<evidence type="ECO:0000256" key="1">
    <source>
        <dbReference type="ARBA" id="ARBA00001947"/>
    </source>
</evidence>
<evidence type="ECO:0000313" key="20">
    <source>
        <dbReference type="Proteomes" id="UP000694397"/>
    </source>
</evidence>
<dbReference type="GO" id="GO:0006508">
    <property type="term" value="P:proteolysis"/>
    <property type="evidence" value="ECO:0007669"/>
    <property type="project" value="InterPro"/>
</dbReference>
<comment type="caution">
    <text evidence="11">Lacks conserved residue(s) required for the propagation of feature annotation.</text>
</comment>
<evidence type="ECO:0000256" key="3">
    <source>
        <dbReference type="ARBA" id="ARBA00022692"/>
    </source>
</evidence>
<dbReference type="SMART" id="SM00608">
    <property type="entry name" value="ACR"/>
    <property type="match status" value="1"/>
</dbReference>
<evidence type="ECO:0000256" key="11">
    <source>
        <dbReference type="PROSITE-ProRule" id="PRU00076"/>
    </source>
</evidence>
<dbReference type="PROSITE" id="PS50215">
    <property type="entry name" value="ADAM_MEPRO"/>
    <property type="match status" value="1"/>
</dbReference>
<dbReference type="PRINTS" id="PR00289">
    <property type="entry name" value="DISINTEGRIN"/>
</dbReference>
<dbReference type="InterPro" id="IPR001590">
    <property type="entry name" value="Peptidase_M12B"/>
</dbReference>
<dbReference type="PROSITE" id="PS50026">
    <property type="entry name" value="EGF_3"/>
    <property type="match status" value="1"/>
</dbReference>
<keyword evidence="5" id="KW-0378">Hydrolase</keyword>
<feature type="disulfide bond" evidence="12">
    <location>
        <begin position="350"/>
        <end position="355"/>
    </location>
</feature>
<evidence type="ECO:0000313" key="19">
    <source>
        <dbReference type="Ensembl" id="ENSSFOP00015020376.2"/>
    </source>
</evidence>
<dbReference type="SUPFAM" id="SSF55486">
    <property type="entry name" value="Metalloproteases ('zincins'), catalytic domain"/>
    <property type="match status" value="1"/>
</dbReference>
<keyword evidence="4 12" id="KW-0479">Metal-binding</keyword>
<dbReference type="GO" id="GO:0004222">
    <property type="term" value="F:metalloendopeptidase activity"/>
    <property type="evidence" value="ECO:0007669"/>
    <property type="project" value="InterPro"/>
</dbReference>
<evidence type="ECO:0000256" key="2">
    <source>
        <dbReference type="ARBA" id="ARBA00004479"/>
    </source>
</evidence>
<dbReference type="InterPro" id="IPR024079">
    <property type="entry name" value="MetalloPept_cat_dom_sf"/>
</dbReference>
<keyword evidence="9 11" id="KW-1015">Disulfide bond</keyword>
<dbReference type="Gene3D" id="4.10.70.10">
    <property type="entry name" value="Disintegrin domain"/>
    <property type="match status" value="1"/>
</dbReference>
<dbReference type="InterPro" id="IPR036436">
    <property type="entry name" value="Disintegrin_dom_sf"/>
</dbReference>
<evidence type="ECO:0000256" key="7">
    <source>
        <dbReference type="ARBA" id="ARBA00022989"/>
    </source>
</evidence>
<organism evidence="19 20">
    <name type="scientific">Scleropages formosus</name>
    <name type="common">Asian bonytongue</name>
    <name type="synonym">Osteoglossum formosum</name>
    <dbReference type="NCBI Taxonomy" id="113540"/>
    <lineage>
        <taxon>Eukaryota</taxon>
        <taxon>Metazoa</taxon>
        <taxon>Chordata</taxon>
        <taxon>Craniata</taxon>
        <taxon>Vertebrata</taxon>
        <taxon>Euteleostomi</taxon>
        <taxon>Actinopterygii</taxon>
        <taxon>Neopterygii</taxon>
        <taxon>Teleostei</taxon>
        <taxon>Osteoglossocephala</taxon>
        <taxon>Osteoglossomorpha</taxon>
        <taxon>Osteoglossiformes</taxon>
        <taxon>Osteoglossidae</taxon>
        <taxon>Scleropages</taxon>
    </lineage>
</organism>
<feature type="binding site" evidence="12">
    <location>
        <position position="333"/>
    </location>
    <ligand>
        <name>Zn(2+)</name>
        <dbReference type="ChEBI" id="CHEBI:29105"/>
        <note>catalytic</note>
    </ligand>
</feature>
<dbReference type="PROSITE" id="PS01186">
    <property type="entry name" value="EGF_2"/>
    <property type="match status" value="1"/>
</dbReference>
<feature type="domain" description="Peptidase M12B" evidence="18">
    <location>
        <begin position="198"/>
        <end position="393"/>
    </location>
</feature>
<dbReference type="Ensembl" id="ENSSFOT00015020608.2">
    <property type="protein sequence ID" value="ENSSFOP00015020376.2"/>
    <property type="gene ID" value="ENSSFOG00015013111.2"/>
</dbReference>
<keyword evidence="3 14" id="KW-0812">Transmembrane</keyword>
<dbReference type="FunFam" id="3.40.390.10:FF:000002">
    <property type="entry name" value="Disintegrin and metalloproteinase domain-containing protein 22"/>
    <property type="match status" value="1"/>
</dbReference>
<feature type="disulfide bond" evidence="10">
    <location>
        <begin position="459"/>
        <end position="479"/>
    </location>
</feature>
<dbReference type="Pfam" id="PF00200">
    <property type="entry name" value="Disintegrin"/>
    <property type="match status" value="1"/>
</dbReference>
<dbReference type="SUPFAM" id="SSF57552">
    <property type="entry name" value="Blood coagulation inhibitor (disintegrin)"/>
    <property type="match status" value="1"/>
</dbReference>
<keyword evidence="15" id="KW-0732">Signal</keyword>
<feature type="disulfide bond" evidence="11">
    <location>
        <begin position="641"/>
        <end position="650"/>
    </location>
</feature>
<dbReference type="PANTHER" id="PTHR11905:SF32">
    <property type="entry name" value="DISINTEGRIN AND METALLOPROTEINASE DOMAIN-CONTAINING PROTEIN 28"/>
    <property type="match status" value="1"/>
</dbReference>
<evidence type="ECO:0000256" key="4">
    <source>
        <dbReference type="ARBA" id="ARBA00022723"/>
    </source>
</evidence>
<dbReference type="PROSITE" id="PS50214">
    <property type="entry name" value="DISINTEGRIN_2"/>
    <property type="match status" value="1"/>
</dbReference>
<dbReference type="GeneTree" id="ENSGT00940000156716"/>
<feature type="binding site" evidence="12">
    <location>
        <position position="337"/>
    </location>
    <ligand>
        <name>Zn(2+)</name>
        <dbReference type="ChEBI" id="CHEBI:29105"/>
        <note>catalytic</note>
    </ligand>
</feature>
<evidence type="ECO:0000256" key="12">
    <source>
        <dbReference type="PROSITE-ProRule" id="PRU00276"/>
    </source>
</evidence>
<feature type="transmembrane region" description="Helical" evidence="14">
    <location>
        <begin position="663"/>
        <end position="687"/>
    </location>
</feature>
<dbReference type="Pfam" id="PF08516">
    <property type="entry name" value="ADAM_CR"/>
    <property type="match status" value="1"/>
</dbReference>
<feature type="region of interest" description="Disordered" evidence="13">
    <location>
        <begin position="694"/>
        <end position="764"/>
    </location>
</feature>
<dbReference type="FunFam" id="4.10.70.10:FF:000001">
    <property type="entry name" value="Disintegrin and metalloproteinase domain-containing protein 22"/>
    <property type="match status" value="1"/>
</dbReference>
<name>A0A8C9RNL4_SCLFO</name>
<dbReference type="Gene3D" id="3.40.390.10">
    <property type="entry name" value="Collagenase (Catalytic Domain)"/>
    <property type="match status" value="1"/>
</dbReference>
<keyword evidence="20" id="KW-1185">Reference proteome</keyword>
<evidence type="ECO:0000259" key="18">
    <source>
        <dbReference type="PROSITE" id="PS50215"/>
    </source>
</evidence>
<evidence type="ECO:0000256" key="5">
    <source>
        <dbReference type="ARBA" id="ARBA00022801"/>
    </source>
</evidence>
<sequence length="764" mass="84082">MANTLPVLWALTAAALLCRSASFRPELDGVKDYEVITPVRLHTLHRRDTQSSRPDVMKYKIPVEGKDTVMHLEKNEGLLAEGYSETTYTQDGTPVTSTPQNLDDCYYHGRIVNDSESTVSLSTCDGLRGYFRTAARQYLIEPLSGAEDGAHALFKYEAVNAEPPVCGVTNSSWEPVYPPLISKSRSRSSGLSPLQQQKYVELYLVADNREYKKMNSDINEVRKRIFEIVNYVNVVYKPLKTFIALIGLEIWTDQDKISVTTPAGSTLDAFTNWRNNYLLKTKPHDNAHLISGIDFDGATVGLAYIGSLCTGHSTGVVQDHNSRAIAVGATLAHEMGHNLGMNHDSSSCICTGSTCIMSAALSYDIPENFSSCSDANYEQFLTSRNPPCLFNKPDYMSLISTPKCGNGFVENGEQCDCGTVEECKNPCCNATTCTLTAGSQCSAGDCCEDCKFTPPSRVCRRQQDECDLAEYCTGKSTECPEDVFTVNGLPCKGGQSYCYNGLCPTKADQCVKVWGSTAEVAKPSCYDQNTRGTYYAFCNRPSREQYIGCQKKDVMCGKLFCIEGNDNPNYNRFVKFLDCKAIFSDDPDNDFGQVDTGTKCGDGMVCKDHECVNLETAYRATNCSARCKGHAVCNHKQECQCEPGWLPPNCDSKEYTPLSPGTIITIIVIVILLILIVVGGLGAFLYMRKRRASTSHRRVRLNDKPGVNNPAFNHQPKPSDFQVQVQRPKGPPPPPPTISAQAQSPAHNLVAARKALRPPPPPRV</sequence>
<reference evidence="19" key="3">
    <citation type="submission" date="2025-09" db="UniProtKB">
        <authorList>
            <consortium name="Ensembl"/>
        </authorList>
    </citation>
    <scope>IDENTIFICATION</scope>
</reference>
<evidence type="ECO:0000256" key="14">
    <source>
        <dbReference type="SAM" id="Phobius"/>
    </source>
</evidence>
<feature type="disulfide bond" evidence="11">
    <location>
        <begin position="623"/>
        <end position="633"/>
    </location>
</feature>
<evidence type="ECO:0000256" key="9">
    <source>
        <dbReference type="ARBA" id="ARBA00023157"/>
    </source>
</evidence>
<evidence type="ECO:0000256" key="6">
    <source>
        <dbReference type="ARBA" id="ARBA00022833"/>
    </source>
</evidence>
<comment type="subcellular location">
    <subcellularLocation>
        <location evidence="2">Membrane</location>
        <topology evidence="2">Single-pass type I membrane protein</topology>
    </subcellularLocation>
</comment>
<feature type="disulfide bond" evidence="12">
    <location>
        <begin position="348"/>
        <end position="372"/>
    </location>
</feature>
<dbReference type="GO" id="GO:0046872">
    <property type="term" value="F:metal ion binding"/>
    <property type="evidence" value="ECO:0007669"/>
    <property type="project" value="UniProtKB-KW"/>
</dbReference>
<feature type="chain" id="PRO_5034573710" evidence="15">
    <location>
        <begin position="23"/>
        <end position="764"/>
    </location>
</feature>
<evidence type="ECO:0000256" key="10">
    <source>
        <dbReference type="PROSITE-ProRule" id="PRU00068"/>
    </source>
</evidence>
<dbReference type="InterPro" id="IPR001762">
    <property type="entry name" value="Disintegrin_dom"/>
</dbReference>
<proteinExistence type="predicted"/>
<evidence type="ECO:0000259" key="17">
    <source>
        <dbReference type="PROSITE" id="PS50214"/>
    </source>
</evidence>
<dbReference type="KEGG" id="sfm:108929529"/>
<dbReference type="GO" id="GO:0005886">
    <property type="term" value="C:plasma membrane"/>
    <property type="evidence" value="ECO:0007669"/>
    <property type="project" value="TreeGrafter"/>
</dbReference>
<keyword evidence="8 14" id="KW-0472">Membrane</keyword>
<dbReference type="InterPro" id="IPR018358">
    <property type="entry name" value="Disintegrin_CS"/>
</dbReference>
<evidence type="ECO:0000259" key="16">
    <source>
        <dbReference type="PROSITE" id="PS50026"/>
    </source>
</evidence>
<evidence type="ECO:0000256" key="15">
    <source>
        <dbReference type="SAM" id="SignalP"/>
    </source>
</evidence>
<dbReference type="PROSITE" id="PS00427">
    <property type="entry name" value="DISINTEGRIN_1"/>
    <property type="match status" value="1"/>
</dbReference>
<protein>
    <submittedName>
        <fullName evidence="19">ADAM metallopeptidase domain 28</fullName>
    </submittedName>
</protein>
<dbReference type="Pfam" id="PF01421">
    <property type="entry name" value="Reprolysin"/>
    <property type="match status" value="1"/>
</dbReference>
<dbReference type="CDD" id="cd04269">
    <property type="entry name" value="ZnMc_adamalysin_II_like"/>
    <property type="match status" value="1"/>
</dbReference>
<dbReference type="Pfam" id="PF01562">
    <property type="entry name" value="Pep_M12B_propep"/>
    <property type="match status" value="1"/>
</dbReference>
<dbReference type="PANTHER" id="PTHR11905">
    <property type="entry name" value="ADAM A DISINTEGRIN AND METALLOPROTEASE DOMAIN"/>
    <property type="match status" value="1"/>
</dbReference>
<dbReference type="InterPro" id="IPR006586">
    <property type="entry name" value="ADAM_Cys-rich"/>
</dbReference>